<feature type="transmembrane region" description="Helical" evidence="1">
    <location>
        <begin position="29"/>
        <end position="48"/>
    </location>
</feature>
<keyword evidence="1" id="KW-0812">Transmembrane</keyword>
<proteinExistence type="predicted"/>
<dbReference type="HOGENOM" id="CLU_1106988_0_0_1"/>
<protein>
    <submittedName>
        <fullName evidence="2">Uncharacterized protein</fullName>
    </submittedName>
</protein>
<name>M2R6D6_CERS8</name>
<keyword evidence="3" id="KW-1185">Reference proteome</keyword>
<evidence type="ECO:0000313" key="2">
    <source>
        <dbReference type="EMBL" id="EMD33732.1"/>
    </source>
</evidence>
<feature type="transmembrane region" description="Helical" evidence="1">
    <location>
        <begin position="146"/>
        <end position="163"/>
    </location>
</feature>
<keyword evidence="1" id="KW-1133">Transmembrane helix</keyword>
<sequence length="251" mass="28138">MTILLNFLWTAFSALRTYGLCGGWWLTGLVGILSSAQVLTNLYGFFFARYSRMHDLPVLGAVCIGESDLIPTTASKLALSSRICTIIADVIILAHIWQKTYFLKKDVCRGCRLSQLEVILQRDGAVYFLAILILNALQIVLLRIELYYLTSALSSVIISRFLLNIREAAYAPIDDFNSLSFSSHSRFPSLRFETPGSSIAEQPSTVTQLTDVEMSWDDGDHERGNVGSDVTVRRIIRDSEGTTRELRVMKQ</sequence>
<keyword evidence="1" id="KW-0472">Membrane</keyword>
<gene>
    <name evidence="2" type="ORF">CERSUDRAFT_117814</name>
</gene>
<dbReference type="Proteomes" id="UP000016930">
    <property type="component" value="Unassembled WGS sequence"/>
</dbReference>
<feature type="transmembrane region" description="Helical" evidence="1">
    <location>
        <begin position="124"/>
        <end position="140"/>
    </location>
</feature>
<accession>M2R6D6</accession>
<dbReference type="AlphaFoldDB" id="M2R6D6"/>
<reference evidence="2 3" key="1">
    <citation type="journal article" date="2012" name="Proc. Natl. Acad. Sci. U.S.A.">
        <title>Comparative genomics of Ceriporiopsis subvermispora and Phanerochaete chrysosporium provide insight into selective ligninolysis.</title>
        <authorList>
            <person name="Fernandez-Fueyo E."/>
            <person name="Ruiz-Duenas F.J."/>
            <person name="Ferreira P."/>
            <person name="Floudas D."/>
            <person name="Hibbett D.S."/>
            <person name="Canessa P."/>
            <person name="Larrondo L.F."/>
            <person name="James T.Y."/>
            <person name="Seelenfreund D."/>
            <person name="Lobos S."/>
            <person name="Polanco R."/>
            <person name="Tello M."/>
            <person name="Honda Y."/>
            <person name="Watanabe T."/>
            <person name="Watanabe T."/>
            <person name="Ryu J.S."/>
            <person name="Kubicek C.P."/>
            <person name="Schmoll M."/>
            <person name="Gaskell J."/>
            <person name="Hammel K.E."/>
            <person name="St John F.J."/>
            <person name="Vanden Wymelenberg A."/>
            <person name="Sabat G."/>
            <person name="Splinter BonDurant S."/>
            <person name="Syed K."/>
            <person name="Yadav J.S."/>
            <person name="Doddapaneni H."/>
            <person name="Subramanian V."/>
            <person name="Lavin J.L."/>
            <person name="Oguiza J.A."/>
            <person name="Perez G."/>
            <person name="Pisabarro A.G."/>
            <person name="Ramirez L."/>
            <person name="Santoyo F."/>
            <person name="Master E."/>
            <person name="Coutinho P.M."/>
            <person name="Henrissat B."/>
            <person name="Lombard V."/>
            <person name="Magnuson J.K."/>
            <person name="Kuees U."/>
            <person name="Hori C."/>
            <person name="Igarashi K."/>
            <person name="Samejima M."/>
            <person name="Held B.W."/>
            <person name="Barry K.W."/>
            <person name="LaButti K.M."/>
            <person name="Lapidus A."/>
            <person name="Lindquist E.A."/>
            <person name="Lucas S.M."/>
            <person name="Riley R."/>
            <person name="Salamov A.A."/>
            <person name="Hoffmeister D."/>
            <person name="Schwenk D."/>
            <person name="Hadar Y."/>
            <person name="Yarden O."/>
            <person name="de Vries R.P."/>
            <person name="Wiebenga A."/>
            <person name="Stenlid J."/>
            <person name="Eastwood D."/>
            <person name="Grigoriev I.V."/>
            <person name="Berka R.M."/>
            <person name="Blanchette R.A."/>
            <person name="Kersten P."/>
            <person name="Martinez A.T."/>
            <person name="Vicuna R."/>
            <person name="Cullen D."/>
        </authorList>
    </citation>
    <scope>NUCLEOTIDE SEQUENCE [LARGE SCALE GENOMIC DNA]</scope>
    <source>
        <strain evidence="2 3">B</strain>
    </source>
</reference>
<evidence type="ECO:0000313" key="3">
    <source>
        <dbReference type="Proteomes" id="UP000016930"/>
    </source>
</evidence>
<evidence type="ECO:0000256" key="1">
    <source>
        <dbReference type="SAM" id="Phobius"/>
    </source>
</evidence>
<dbReference type="OrthoDB" id="2799286at2759"/>
<dbReference type="EMBL" id="KB445805">
    <property type="protein sequence ID" value="EMD33732.1"/>
    <property type="molecule type" value="Genomic_DNA"/>
</dbReference>
<organism evidence="2 3">
    <name type="scientific">Ceriporiopsis subvermispora (strain B)</name>
    <name type="common">White-rot fungus</name>
    <name type="synonym">Gelatoporia subvermispora</name>
    <dbReference type="NCBI Taxonomy" id="914234"/>
    <lineage>
        <taxon>Eukaryota</taxon>
        <taxon>Fungi</taxon>
        <taxon>Dikarya</taxon>
        <taxon>Basidiomycota</taxon>
        <taxon>Agaricomycotina</taxon>
        <taxon>Agaricomycetes</taxon>
        <taxon>Polyporales</taxon>
        <taxon>Gelatoporiaceae</taxon>
        <taxon>Gelatoporia</taxon>
    </lineage>
</organism>